<dbReference type="AlphaFoldDB" id="A0A444WI18"/>
<sequence>MSKGKLAAQRLMNDCGIDDPTEIPLDLIVFGRGATLVEKSLKNSEGRIVFGKNSAIITINSDIPYEGKKRFVTAHELGHFEMHRNVITVHNDTDATLEFFKNGHQETEANEFASELLMPEHLFKKECAGKKFSPDLLRQLSDRFKTSITSVAYKYFELGSHPICLFYSHNNKVLYWKRPDNYPHFINDRTKLTPPDDSVATEFFEKRKIYSKEQSKQPIWKSTWFELKNWENDNNYKFFEYCIITPIYNTVLSIVWEEL</sequence>
<dbReference type="PANTHER" id="PTHR43236:SF1">
    <property type="entry name" value="BLL7220 PROTEIN"/>
    <property type="match status" value="1"/>
</dbReference>
<feature type="domain" description="IrrE N-terminal-like" evidence="1">
    <location>
        <begin position="33"/>
        <end position="154"/>
    </location>
</feature>
<comment type="caution">
    <text evidence="2">The sequence shown here is derived from an EMBL/GenBank/DDBJ whole genome shotgun (WGS) entry which is preliminary data.</text>
</comment>
<proteinExistence type="predicted"/>
<dbReference type="Proteomes" id="UP000289775">
    <property type="component" value="Unassembled WGS sequence"/>
</dbReference>
<dbReference type="Gene3D" id="1.10.10.2910">
    <property type="match status" value="1"/>
</dbReference>
<dbReference type="Pfam" id="PF06114">
    <property type="entry name" value="Peptidase_M78"/>
    <property type="match status" value="1"/>
</dbReference>
<protein>
    <submittedName>
        <fullName evidence="2">Zn peptidase</fullName>
    </submittedName>
</protein>
<organism evidence="2 3">
    <name type="scientific">Flavobacterium beibuense</name>
    <dbReference type="NCBI Taxonomy" id="657326"/>
    <lineage>
        <taxon>Bacteria</taxon>
        <taxon>Pseudomonadati</taxon>
        <taxon>Bacteroidota</taxon>
        <taxon>Flavobacteriia</taxon>
        <taxon>Flavobacteriales</taxon>
        <taxon>Flavobacteriaceae</taxon>
        <taxon>Flavobacterium</taxon>
    </lineage>
</organism>
<evidence type="ECO:0000313" key="2">
    <source>
        <dbReference type="EMBL" id="RYJ45445.1"/>
    </source>
</evidence>
<evidence type="ECO:0000313" key="3">
    <source>
        <dbReference type="Proteomes" id="UP000289775"/>
    </source>
</evidence>
<gene>
    <name evidence="2" type="ORF">NU09_0037</name>
</gene>
<dbReference type="RefSeq" id="WP_129749231.1">
    <property type="nucleotide sequence ID" value="NZ_JUIW01000001.1"/>
</dbReference>
<name>A0A444WI18_9FLAO</name>
<dbReference type="InterPro" id="IPR010359">
    <property type="entry name" value="IrrE_HExxH"/>
</dbReference>
<keyword evidence="3" id="KW-1185">Reference proteome</keyword>
<reference evidence="2 3" key="1">
    <citation type="submission" date="2014-12" db="EMBL/GenBank/DDBJ databases">
        <title>Genome sequence of Flavobacterium beibuense RSKm HC5.</title>
        <authorList>
            <person name="Kim J.F."/>
            <person name="Song J.Y."/>
            <person name="Kwak M.-J."/>
            <person name="Lee S.-W."/>
        </authorList>
    </citation>
    <scope>NUCLEOTIDE SEQUENCE [LARGE SCALE GENOMIC DNA]</scope>
    <source>
        <strain evidence="2 3">RSKm HC5</strain>
    </source>
</reference>
<evidence type="ECO:0000259" key="1">
    <source>
        <dbReference type="Pfam" id="PF06114"/>
    </source>
</evidence>
<dbReference type="InterPro" id="IPR052345">
    <property type="entry name" value="Rad_response_metalloprotease"/>
</dbReference>
<dbReference type="PANTHER" id="PTHR43236">
    <property type="entry name" value="ANTITOXIN HIGA1"/>
    <property type="match status" value="1"/>
</dbReference>
<accession>A0A444WI18</accession>
<dbReference type="OrthoDB" id="9794834at2"/>
<dbReference type="EMBL" id="JUIW01000001">
    <property type="protein sequence ID" value="RYJ45445.1"/>
    <property type="molecule type" value="Genomic_DNA"/>
</dbReference>